<evidence type="ECO:0000313" key="10">
    <source>
        <dbReference type="Proteomes" id="UP000070533"/>
    </source>
</evidence>
<evidence type="ECO:0000256" key="7">
    <source>
        <dbReference type="ARBA" id="ARBA00032272"/>
    </source>
</evidence>
<dbReference type="EMBL" id="LRQG01000086">
    <property type="protein sequence ID" value="KXA39906.1"/>
    <property type="molecule type" value="Genomic_DNA"/>
</dbReference>
<dbReference type="SUPFAM" id="SSF55811">
    <property type="entry name" value="Nudix"/>
    <property type="match status" value="1"/>
</dbReference>
<dbReference type="GO" id="GO:0016787">
    <property type="term" value="F:hydrolase activity"/>
    <property type="evidence" value="ECO:0007669"/>
    <property type="project" value="UniProtKB-KW"/>
</dbReference>
<evidence type="ECO:0000313" key="9">
    <source>
        <dbReference type="EMBL" id="KXA39906.1"/>
    </source>
</evidence>
<accession>A0A133QAI8</accession>
<evidence type="ECO:0000256" key="1">
    <source>
        <dbReference type="ARBA" id="ARBA00000847"/>
    </source>
</evidence>
<reference evidence="10" key="1">
    <citation type="submission" date="2016-01" db="EMBL/GenBank/DDBJ databases">
        <authorList>
            <person name="Mitreva M."/>
            <person name="Pepin K.H."/>
            <person name="Mihindukulasuriya K.A."/>
            <person name="Fulton R."/>
            <person name="Fronick C."/>
            <person name="O'Laughlin M."/>
            <person name="Miner T."/>
            <person name="Herter B."/>
            <person name="Rosa B.A."/>
            <person name="Cordes M."/>
            <person name="Tomlinson C."/>
            <person name="Wollam A."/>
            <person name="Palsikar V.B."/>
            <person name="Mardis E.R."/>
            <person name="Wilson R.K."/>
        </authorList>
    </citation>
    <scope>NUCLEOTIDE SEQUENCE [LARGE SCALE GENOMIC DNA]</scope>
    <source>
        <strain evidence="10">MJR7716</strain>
    </source>
</reference>
<dbReference type="InterPro" id="IPR000086">
    <property type="entry name" value="NUDIX_hydrolase_dom"/>
</dbReference>
<organism evidence="9 10">
    <name type="scientific">Prevotella corporis</name>
    <dbReference type="NCBI Taxonomy" id="28128"/>
    <lineage>
        <taxon>Bacteria</taxon>
        <taxon>Pseudomonadati</taxon>
        <taxon>Bacteroidota</taxon>
        <taxon>Bacteroidia</taxon>
        <taxon>Bacteroidales</taxon>
        <taxon>Prevotellaceae</taxon>
        <taxon>Prevotella</taxon>
    </lineage>
</organism>
<dbReference type="Gene3D" id="3.90.79.10">
    <property type="entry name" value="Nucleoside Triphosphate Pyrophosphohydrolase"/>
    <property type="match status" value="1"/>
</dbReference>
<comment type="cofactor">
    <cofactor evidence="2">
        <name>Mg(2+)</name>
        <dbReference type="ChEBI" id="CHEBI:18420"/>
    </cofactor>
</comment>
<comment type="caution">
    <text evidence="9">The sequence shown here is derived from an EMBL/GenBank/DDBJ whole genome shotgun (WGS) entry which is preliminary data.</text>
</comment>
<evidence type="ECO:0000256" key="6">
    <source>
        <dbReference type="ARBA" id="ARBA00032162"/>
    </source>
</evidence>
<dbReference type="GO" id="GO:0019693">
    <property type="term" value="P:ribose phosphate metabolic process"/>
    <property type="evidence" value="ECO:0007669"/>
    <property type="project" value="TreeGrafter"/>
</dbReference>
<comment type="catalytic activity">
    <reaction evidence="1">
        <text>GDP-alpha-D-mannose + H2O = alpha-D-mannose 1-phosphate + GMP + 2 H(+)</text>
        <dbReference type="Rhea" id="RHEA:27978"/>
        <dbReference type="ChEBI" id="CHEBI:15377"/>
        <dbReference type="ChEBI" id="CHEBI:15378"/>
        <dbReference type="ChEBI" id="CHEBI:57527"/>
        <dbReference type="ChEBI" id="CHEBI:58115"/>
        <dbReference type="ChEBI" id="CHEBI:58409"/>
    </reaction>
</comment>
<dbReference type="eggNOG" id="COG0494">
    <property type="taxonomic scope" value="Bacteria"/>
</dbReference>
<evidence type="ECO:0000256" key="3">
    <source>
        <dbReference type="ARBA" id="ARBA00007275"/>
    </source>
</evidence>
<dbReference type="PROSITE" id="PS51462">
    <property type="entry name" value="NUDIX"/>
    <property type="match status" value="1"/>
</dbReference>
<name>A0A133QAI8_9BACT</name>
<dbReference type="PATRIC" id="fig|28128.5.peg.1133"/>
<sequence>MIRSDKDMLWKVIDEEYIFKRPWLTAHKDKVKLPNGKVYDEYYVLSYPTWLNVIAETTDGLLILERQYRHAVREVSIEICAGCVEEGEKPLEGAKRELKEETGYGGGEWTELLKIAPNSSTMDNFCHCYYAKGVARISDTNFDDTEDIELLLKTKEEVFEMLKRGDFHQAMMVAPLWKYFATYCRTMIL</sequence>
<evidence type="ECO:0000259" key="8">
    <source>
        <dbReference type="PROSITE" id="PS51462"/>
    </source>
</evidence>
<evidence type="ECO:0000256" key="2">
    <source>
        <dbReference type="ARBA" id="ARBA00001946"/>
    </source>
</evidence>
<gene>
    <name evidence="9" type="ORF">HMPREF3226_01117</name>
</gene>
<dbReference type="GO" id="GO:0005829">
    <property type="term" value="C:cytosol"/>
    <property type="evidence" value="ECO:0007669"/>
    <property type="project" value="TreeGrafter"/>
</dbReference>
<dbReference type="CDD" id="cd03424">
    <property type="entry name" value="NUDIX_ADPRase_Nudt5_UGPPase_Nudt14"/>
    <property type="match status" value="1"/>
</dbReference>
<evidence type="ECO:0000256" key="5">
    <source>
        <dbReference type="ARBA" id="ARBA00022801"/>
    </source>
</evidence>
<dbReference type="PANTHER" id="PTHR11839:SF18">
    <property type="entry name" value="NUDIX HYDROLASE DOMAIN-CONTAINING PROTEIN"/>
    <property type="match status" value="1"/>
</dbReference>
<proteinExistence type="inferred from homology"/>
<dbReference type="Proteomes" id="UP000070533">
    <property type="component" value="Unassembled WGS sequence"/>
</dbReference>
<dbReference type="OrthoDB" id="9806150at2"/>
<evidence type="ECO:0000256" key="4">
    <source>
        <dbReference type="ARBA" id="ARBA00016377"/>
    </source>
</evidence>
<dbReference type="GO" id="GO:0006753">
    <property type="term" value="P:nucleoside phosphate metabolic process"/>
    <property type="evidence" value="ECO:0007669"/>
    <property type="project" value="TreeGrafter"/>
</dbReference>
<dbReference type="PANTHER" id="PTHR11839">
    <property type="entry name" value="UDP/ADP-SUGAR PYROPHOSPHATASE"/>
    <property type="match status" value="1"/>
</dbReference>
<dbReference type="InterPro" id="IPR020084">
    <property type="entry name" value="NUDIX_hydrolase_CS"/>
</dbReference>
<dbReference type="STRING" id="28128.HMPREF3226_01117"/>
<keyword evidence="10" id="KW-1185">Reference proteome</keyword>
<dbReference type="InterPro" id="IPR015797">
    <property type="entry name" value="NUDIX_hydrolase-like_dom_sf"/>
</dbReference>
<comment type="similarity">
    <text evidence="3">Belongs to the Nudix hydrolase family. NudK subfamily.</text>
</comment>
<protein>
    <recommendedName>
        <fullName evidence="4">GDP-mannose pyrophosphatase</fullName>
    </recommendedName>
    <alternativeName>
        <fullName evidence="6">GDP-mannose hydrolase</fullName>
    </alternativeName>
    <alternativeName>
        <fullName evidence="7">GDPMK</fullName>
    </alternativeName>
</protein>
<dbReference type="Pfam" id="PF00293">
    <property type="entry name" value="NUDIX"/>
    <property type="match status" value="1"/>
</dbReference>
<dbReference type="PROSITE" id="PS00893">
    <property type="entry name" value="NUDIX_BOX"/>
    <property type="match status" value="1"/>
</dbReference>
<feature type="domain" description="Nudix hydrolase" evidence="8">
    <location>
        <begin position="45"/>
        <end position="175"/>
    </location>
</feature>
<dbReference type="AlphaFoldDB" id="A0A133QAI8"/>
<keyword evidence="5 9" id="KW-0378">Hydrolase</keyword>